<evidence type="ECO:0000313" key="16">
    <source>
        <dbReference type="Proteomes" id="UP000827084"/>
    </source>
</evidence>
<gene>
    <name evidence="15" type="ORF">K3G22_08940</name>
</gene>
<dbReference type="Proteomes" id="UP000827084">
    <property type="component" value="Chromosome"/>
</dbReference>
<evidence type="ECO:0000259" key="13">
    <source>
        <dbReference type="Pfam" id="PF00593"/>
    </source>
</evidence>
<feature type="signal peptide" evidence="12">
    <location>
        <begin position="1"/>
        <end position="42"/>
    </location>
</feature>
<dbReference type="GeneID" id="67443382"/>
<keyword evidence="15" id="KW-0675">Receptor</keyword>
<keyword evidence="16" id="KW-1185">Reference proteome</keyword>
<evidence type="ECO:0000256" key="5">
    <source>
        <dbReference type="ARBA" id="ARBA00022729"/>
    </source>
</evidence>
<dbReference type="InterPro" id="IPR000531">
    <property type="entry name" value="Beta-barrel_TonB"/>
</dbReference>
<dbReference type="RefSeq" id="WP_061783347.1">
    <property type="nucleotide sequence ID" value="NZ_BMPK01000003.1"/>
</dbReference>
<keyword evidence="4 10" id="KW-0812">Transmembrane</keyword>
<feature type="domain" description="TonB-dependent receptor-like beta-barrel" evidence="13">
    <location>
        <begin position="261"/>
        <end position="632"/>
    </location>
</feature>
<dbReference type="SUPFAM" id="SSF56935">
    <property type="entry name" value="Porins"/>
    <property type="match status" value="1"/>
</dbReference>
<dbReference type="Pfam" id="PF00593">
    <property type="entry name" value="TonB_dep_Rec_b-barrel"/>
    <property type="match status" value="1"/>
</dbReference>
<dbReference type="InterPro" id="IPR036942">
    <property type="entry name" value="Beta-barrel_TonB_sf"/>
</dbReference>
<dbReference type="PANTHER" id="PTHR30069">
    <property type="entry name" value="TONB-DEPENDENT OUTER MEMBRANE RECEPTOR"/>
    <property type="match status" value="1"/>
</dbReference>
<keyword evidence="5 12" id="KW-0732">Signal</keyword>
<keyword evidence="9 10" id="KW-0998">Cell outer membrane</keyword>
<evidence type="ECO:0000256" key="2">
    <source>
        <dbReference type="ARBA" id="ARBA00022448"/>
    </source>
</evidence>
<dbReference type="InterPro" id="IPR037066">
    <property type="entry name" value="Plug_dom_sf"/>
</dbReference>
<evidence type="ECO:0000256" key="1">
    <source>
        <dbReference type="ARBA" id="ARBA00004571"/>
    </source>
</evidence>
<comment type="similarity">
    <text evidence="10 11">Belongs to the TonB-dependent receptor family.</text>
</comment>
<organism evidence="15 16">
    <name type="scientific">Shewanella putrefaciens</name>
    <name type="common">Pseudomonas putrefaciens</name>
    <dbReference type="NCBI Taxonomy" id="24"/>
    <lineage>
        <taxon>Bacteria</taxon>
        <taxon>Pseudomonadati</taxon>
        <taxon>Pseudomonadota</taxon>
        <taxon>Gammaproteobacteria</taxon>
        <taxon>Alteromonadales</taxon>
        <taxon>Shewanellaceae</taxon>
        <taxon>Shewanella</taxon>
    </lineage>
</organism>
<evidence type="ECO:0000313" key="15">
    <source>
        <dbReference type="EMBL" id="QYX74497.1"/>
    </source>
</evidence>
<comment type="subcellular location">
    <subcellularLocation>
        <location evidence="1 10">Cell outer membrane</location>
        <topology evidence="1 10">Multi-pass membrane protein</topology>
    </subcellularLocation>
</comment>
<dbReference type="CDD" id="cd01347">
    <property type="entry name" value="ligand_gated_channel"/>
    <property type="match status" value="1"/>
</dbReference>
<dbReference type="Gene3D" id="2.170.130.10">
    <property type="entry name" value="TonB-dependent receptor, plug domain"/>
    <property type="match status" value="1"/>
</dbReference>
<evidence type="ECO:0000256" key="3">
    <source>
        <dbReference type="ARBA" id="ARBA00022452"/>
    </source>
</evidence>
<dbReference type="Pfam" id="PF07715">
    <property type="entry name" value="Plug"/>
    <property type="match status" value="1"/>
</dbReference>
<evidence type="ECO:0000256" key="6">
    <source>
        <dbReference type="ARBA" id="ARBA00023065"/>
    </source>
</evidence>
<keyword evidence="7 11" id="KW-0798">TonB box</keyword>
<evidence type="ECO:0000256" key="8">
    <source>
        <dbReference type="ARBA" id="ARBA00023136"/>
    </source>
</evidence>
<dbReference type="Gene3D" id="2.40.170.20">
    <property type="entry name" value="TonB-dependent receptor, beta-barrel domain"/>
    <property type="match status" value="1"/>
</dbReference>
<evidence type="ECO:0000256" key="7">
    <source>
        <dbReference type="ARBA" id="ARBA00023077"/>
    </source>
</evidence>
<dbReference type="InterPro" id="IPR012910">
    <property type="entry name" value="Plug_dom"/>
</dbReference>
<evidence type="ECO:0000256" key="4">
    <source>
        <dbReference type="ARBA" id="ARBA00022692"/>
    </source>
</evidence>
<dbReference type="InterPro" id="IPR039426">
    <property type="entry name" value="TonB-dep_rcpt-like"/>
</dbReference>
<dbReference type="EMBL" id="CP080635">
    <property type="protein sequence ID" value="QYX74497.1"/>
    <property type="molecule type" value="Genomic_DNA"/>
</dbReference>
<name>A0ABX8XHB7_SHEPU</name>
<sequence length="661" mass="73289">MFTLQRLCKSRINCPSLPRFTPSVLSCAVAIGLSLSTTLVNAAETTSVNPDMERIVVTATQTKHSELSAPASVSVINRAELDALVIDDLASAVRYLQGVNISEGTSYGRNEISLRGLDSDYTLILINGRRINSREALTSSYGNDFDLSSIPMSAIERIEVVRGPMSSLYGSEALGGVINVILRQPTDDWQTSVGVQYDTPTKGDGGDTTKYNFYTSGALIKDKLLANLIVDSSKRDAWRSDLKPKLDALEDRDEISAIANLQWLIDSNQDLQFDLSYADDERESDWNNYGAILTNYQQAERISSGLTHNGHWNWGDTRLRYYYENVEVTDNSALIAEIGNITQTNHNLDGQSTVLLGDHMLTGGAEYRWTKLENSRNVLGDGVLDDNQSALYLQDEFNLGELNITLGGRVDHHDVYGTEFSPRLYLVYNLSSEWVIKGGGGKAFKAPNMSQSQADYIISSCRGSCTLAGNPELEPETSVNYELSTQYQTTDIGGSITYFHNDVENKIITETWNRVPGAVLTYQNVNEAKITGWELQAWYDLTDDLSLSGNYSKTDAKDKQNGTPFTLTPEDSYNIKLQWQALDGLSTFVAYHYTGEQYLRTNVKSDGYGSLDIGANYQINPMFRLKLGVTNLTDSERDDAATDLDYIQKSRSVYAGITASF</sequence>
<proteinExistence type="inferred from homology"/>
<evidence type="ECO:0000256" key="11">
    <source>
        <dbReference type="RuleBase" id="RU003357"/>
    </source>
</evidence>
<dbReference type="PANTHER" id="PTHR30069:SF53">
    <property type="entry name" value="COLICIN I RECEPTOR-RELATED"/>
    <property type="match status" value="1"/>
</dbReference>
<keyword evidence="3 10" id="KW-1134">Transmembrane beta strand</keyword>
<evidence type="ECO:0000259" key="14">
    <source>
        <dbReference type="Pfam" id="PF07715"/>
    </source>
</evidence>
<evidence type="ECO:0000256" key="12">
    <source>
        <dbReference type="SAM" id="SignalP"/>
    </source>
</evidence>
<dbReference type="PROSITE" id="PS52016">
    <property type="entry name" value="TONB_DEPENDENT_REC_3"/>
    <property type="match status" value="1"/>
</dbReference>
<protein>
    <submittedName>
        <fullName evidence="15">TonB-dependent receptor</fullName>
    </submittedName>
</protein>
<evidence type="ECO:0000256" key="9">
    <source>
        <dbReference type="ARBA" id="ARBA00023237"/>
    </source>
</evidence>
<keyword evidence="8 10" id="KW-0472">Membrane</keyword>
<feature type="domain" description="TonB-dependent receptor plug" evidence="14">
    <location>
        <begin position="67"/>
        <end position="177"/>
    </location>
</feature>
<feature type="chain" id="PRO_5045777352" evidence="12">
    <location>
        <begin position="43"/>
        <end position="661"/>
    </location>
</feature>
<reference evidence="15 16" key="1">
    <citation type="submission" date="2021-08" db="EMBL/GenBank/DDBJ databases">
        <title>Shewanella putrefaciens YZ-J, complete genome.</title>
        <authorList>
            <person name="Yi Z."/>
        </authorList>
    </citation>
    <scope>NUCLEOTIDE SEQUENCE [LARGE SCALE GENOMIC DNA]</scope>
    <source>
        <strain evidence="15 16">YZ-J</strain>
    </source>
</reference>
<accession>A0ABX8XHB7</accession>
<keyword evidence="6" id="KW-0406">Ion transport</keyword>
<evidence type="ECO:0000256" key="10">
    <source>
        <dbReference type="PROSITE-ProRule" id="PRU01360"/>
    </source>
</evidence>
<keyword evidence="2 10" id="KW-0813">Transport</keyword>